<evidence type="ECO:0000256" key="1">
    <source>
        <dbReference type="ARBA" id="ARBA00022723"/>
    </source>
</evidence>
<proteinExistence type="predicted"/>
<name>A0A9D1IYP8_9FIRM</name>
<dbReference type="AlphaFoldDB" id="A0A9D1IYP8"/>
<dbReference type="Proteomes" id="UP000824238">
    <property type="component" value="Unassembled WGS sequence"/>
</dbReference>
<keyword evidence="3" id="KW-0862">Zinc</keyword>
<dbReference type="EMBL" id="DVHH01000104">
    <property type="protein sequence ID" value="HIR54771.1"/>
    <property type="molecule type" value="Genomic_DNA"/>
</dbReference>
<dbReference type="SUPFAM" id="SSF57783">
    <property type="entry name" value="Zinc beta-ribbon"/>
    <property type="match status" value="1"/>
</dbReference>
<dbReference type="Pfam" id="PF01807">
    <property type="entry name" value="Zn_ribbon_DnaG"/>
    <property type="match status" value="1"/>
</dbReference>
<dbReference type="InterPro" id="IPR002694">
    <property type="entry name" value="Znf_CHC2"/>
</dbReference>
<feature type="domain" description="Zinc finger CHC2-type" evidence="4">
    <location>
        <begin position="1"/>
        <end position="52"/>
    </location>
</feature>
<dbReference type="PANTHER" id="PTHR30313">
    <property type="entry name" value="DNA PRIMASE"/>
    <property type="match status" value="1"/>
</dbReference>
<evidence type="ECO:0000256" key="2">
    <source>
        <dbReference type="ARBA" id="ARBA00022771"/>
    </source>
</evidence>
<dbReference type="InterPro" id="IPR050219">
    <property type="entry name" value="DnaG_primase"/>
</dbReference>
<sequence length="148" mass="16756">MARCPFHDDRRPSLYVDGGHFHCFACGAHGDCIDFAARLFRLTPLEAARKLAADFGAAQEKPKKHDEAQRLGKDERLCFLRLSEHCRALRRRKAEFAPRRPGDGFDARFAAACRELEYAEYLLDELTFGDAGARAEAARLARDLKMEV</sequence>
<keyword evidence="1" id="KW-0479">Metal-binding</keyword>
<dbReference type="SMART" id="SM00400">
    <property type="entry name" value="ZnF_CHCC"/>
    <property type="match status" value="1"/>
</dbReference>
<accession>A0A9D1IYP8</accession>
<dbReference type="GO" id="GO:0008270">
    <property type="term" value="F:zinc ion binding"/>
    <property type="evidence" value="ECO:0007669"/>
    <property type="project" value="UniProtKB-KW"/>
</dbReference>
<evidence type="ECO:0000259" key="4">
    <source>
        <dbReference type="SMART" id="SM00400"/>
    </source>
</evidence>
<evidence type="ECO:0000313" key="6">
    <source>
        <dbReference type="Proteomes" id="UP000824238"/>
    </source>
</evidence>
<dbReference type="GO" id="GO:0003899">
    <property type="term" value="F:DNA-directed RNA polymerase activity"/>
    <property type="evidence" value="ECO:0007669"/>
    <property type="project" value="InterPro"/>
</dbReference>
<dbReference type="InterPro" id="IPR036977">
    <property type="entry name" value="DNA_primase_Znf_CHC2"/>
</dbReference>
<dbReference type="GO" id="GO:0006269">
    <property type="term" value="P:DNA replication, synthesis of primer"/>
    <property type="evidence" value="ECO:0007669"/>
    <property type="project" value="TreeGrafter"/>
</dbReference>
<dbReference type="GO" id="GO:0005737">
    <property type="term" value="C:cytoplasm"/>
    <property type="evidence" value="ECO:0007669"/>
    <property type="project" value="TreeGrafter"/>
</dbReference>
<keyword evidence="2" id="KW-0863">Zinc-finger</keyword>
<dbReference type="PANTHER" id="PTHR30313:SF2">
    <property type="entry name" value="DNA PRIMASE"/>
    <property type="match status" value="1"/>
</dbReference>
<reference evidence="5" key="2">
    <citation type="journal article" date="2021" name="PeerJ">
        <title>Extensive microbial diversity within the chicken gut microbiome revealed by metagenomics and culture.</title>
        <authorList>
            <person name="Gilroy R."/>
            <person name="Ravi A."/>
            <person name="Getino M."/>
            <person name="Pursley I."/>
            <person name="Horton D.L."/>
            <person name="Alikhan N.F."/>
            <person name="Baker D."/>
            <person name="Gharbi K."/>
            <person name="Hall N."/>
            <person name="Watson M."/>
            <person name="Adriaenssens E.M."/>
            <person name="Foster-Nyarko E."/>
            <person name="Jarju S."/>
            <person name="Secka A."/>
            <person name="Antonio M."/>
            <person name="Oren A."/>
            <person name="Chaudhuri R.R."/>
            <person name="La Ragione R."/>
            <person name="Hildebrand F."/>
            <person name="Pallen M.J."/>
        </authorList>
    </citation>
    <scope>NUCLEOTIDE SEQUENCE</scope>
    <source>
        <strain evidence="5">ChiGjej3B3-7149</strain>
    </source>
</reference>
<gene>
    <name evidence="5" type="ORF">IAD36_04100</name>
</gene>
<evidence type="ECO:0000313" key="5">
    <source>
        <dbReference type="EMBL" id="HIR54771.1"/>
    </source>
</evidence>
<dbReference type="Gene3D" id="3.90.580.10">
    <property type="entry name" value="Zinc finger, CHC2-type domain"/>
    <property type="match status" value="1"/>
</dbReference>
<evidence type="ECO:0000256" key="3">
    <source>
        <dbReference type="ARBA" id="ARBA00022833"/>
    </source>
</evidence>
<protein>
    <recommendedName>
        <fullName evidence="4">Zinc finger CHC2-type domain-containing protein</fullName>
    </recommendedName>
</protein>
<organism evidence="5 6">
    <name type="scientific">Candidatus Scatomorpha intestinigallinarum</name>
    <dbReference type="NCBI Taxonomy" id="2840923"/>
    <lineage>
        <taxon>Bacteria</taxon>
        <taxon>Bacillati</taxon>
        <taxon>Bacillota</taxon>
        <taxon>Clostridia</taxon>
        <taxon>Eubacteriales</taxon>
        <taxon>Candidatus Scatomorpha</taxon>
    </lineage>
</organism>
<reference evidence="5" key="1">
    <citation type="submission" date="2020-10" db="EMBL/GenBank/DDBJ databases">
        <authorList>
            <person name="Gilroy R."/>
        </authorList>
    </citation>
    <scope>NUCLEOTIDE SEQUENCE</scope>
    <source>
        <strain evidence="5">ChiGjej3B3-7149</strain>
    </source>
</reference>
<dbReference type="GO" id="GO:0003677">
    <property type="term" value="F:DNA binding"/>
    <property type="evidence" value="ECO:0007669"/>
    <property type="project" value="InterPro"/>
</dbReference>
<comment type="caution">
    <text evidence="5">The sequence shown here is derived from an EMBL/GenBank/DDBJ whole genome shotgun (WGS) entry which is preliminary data.</text>
</comment>